<dbReference type="InterPro" id="IPR050189">
    <property type="entry name" value="MFS_Efflux_Transporters"/>
</dbReference>
<dbReference type="RefSeq" id="WP_004930185.1">
    <property type="nucleotide sequence ID" value="NZ_CBCSIN010000021.1"/>
</dbReference>
<gene>
    <name evidence="8" type="ORF">SAMN02927935_04640</name>
</gene>
<dbReference type="PROSITE" id="PS50850">
    <property type="entry name" value="MFS"/>
    <property type="match status" value="1"/>
</dbReference>
<evidence type="ECO:0000256" key="2">
    <source>
        <dbReference type="ARBA" id="ARBA00022475"/>
    </source>
</evidence>
<sequence length="391" mass="40333">MPLALLALTISAFAIGTTEFVIVGLIPTIAEQLGVTVPSAGLLVTIYALGVAIGAPVLTALTSRIPRKLLLVGLMVLFTLGNLLAWQSPSYESLVVARLLTGLAHGVFFSIGSTIATSLVAKEKAASAIAIMFGGLTVALVTGVPLGTFIGQQFGWRETFLAVSLIGAVATLASIILVPSNIKNQGSAGVREQLKVLTHPRLLLIYAITALGYGGVFTTFTFLAPMMQELAGFSAPTVSWILLAYGVAVAVGNIWGGKLADRHGAVRALSFIFAALAVLLLVFQFTASHSIAALLTVIVMGVFAFGNVPGLQVYVVQKAAQYTPNAVDVASGLNIAAFNIGIALGSVIGGQTVASLGLAQTPWIGALIVVVALLLVSLSGRLDKKSQLQTA</sequence>
<dbReference type="Pfam" id="PF07690">
    <property type="entry name" value="MFS_1"/>
    <property type="match status" value="1"/>
</dbReference>
<feature type="transmembrane region" description="Helical" evidence="6">
    <location>
        <begin position="291"/>
        <end position="315"/>
    </location>
</feature>
<reference evidence="8 9" key="1">
    <citation type="submission" date="2016-10" db="EMBL/GenBank/DDBJ databases">
        <authorList>
            <person name="Varghese N."/>
            <person name="Submissions S."/>
        </authorList>
    </citation>
    <scope>NUCLEOTIDE SEQUENCE [LARGE SCALE GENOMIC DNA]</scope>
    <source>
        <strain evidence="8 9">CGMCC 1.6853</strain>
    </source>
</reference>
<evidence type="ECO:0000256" key="5">
    <source>
        <dbReference type="ARBA" id="ARBA00023136"/>
    </source>
</evidence>
<dbReference type="InterPro" id="IPR020846">
    <property type="entry name" value="MFS_dom"/>
</dbReference>
<evidence type="ECO:0000256" key="4">
    <source>
        <dbReference type="ARBA" id="ARBA00022989"/>
    </source>
</evidence>
<comment type="subcellular location">
    <subcellularLocation>
        <location evidence="1">Cell membrane</location>
        <topology evidence="1">Multi-pass membrane protein</topology>
    </subcellularLocation>
</comment>
<dbReference type="Proteomes" id="UP000183031">
    <property type="component" value="Unassembled WGS sequence"/>
</dbReference>
<dbReference type="InterPro" id="IPR001958">
    <property type="entry name" value="Tet-R_TetA/multi-R_MdtG-like"/>
</dbReference>
<evidence type="ECO:0000256" key="6">
    <source>
        <dbReference type="SAM" id="Phobius"/>
    </source>
</evidence>
<dbReference type="PANTHER" id="PTHR43124">
    <property type="entry name" value="PURINE EFFLUX PUMP PBUE"/>
    <property type="match status" value="1"/>
</dbReference>
<feature type="transmembrane region" description="Helical" evidence="6">
    <location>
        <begin position="160"/>
        <end position="182"/>
    </location>
</feature>
<evidence type="ECO:0000259" key="7">
    <source>
        <dbReference type="PROSITE" id="PS50850"/>
    </source>
</evidence>
<dbReference type="PRINTS" id="PR01035">
    <property type="entry name" value="TCRTETA"/>
</dbReference>
<accession>A0A1G5LPF1</accession>
<dbReference type="Gene3D" id="1.20.1250.20">
    <property type="entry name" value="MFS general substrate transporter like domains"/>
    <property type="match status" value="2"/>
</dbReference>
<evidence type="ECO:0000256" key="3">
    <source>
        <dbReference type="ARBA" id="ARBA00022692"/>
    </source>
</evidence>
<dbReference type="EMBL" id="FMUT01000017">
    <property type="protein sequence ID" value="SCZ14716.1"/>
    <property type="molecule type" value="Genomic_DNA"/>
</dbReference>
<keyword evidence="9" id="KW-1185">Reference proteome</keyword>
<feature type="transmembrane region" description="Helical" evidence="6">
    <location>
        <begin position="268"/>
        <end position="285"/>
    </location>
</feature>
<feature type="transmembrane region" description="Helical" evidence="6">
    <location>
        <begin position="38"/>
        <end position="62"/>
    </location>
</feature>
<keyword evidence="2" id="KW-1003">Cell membrane</keyword>
<feature type="transmembrane region" description="Helical" evidence="6">
    <location>
        <begin position="69"/>
        <end position="87"/>
    </location>
</feature>
<keyword evidence="4 6" id="KW-1133">Transmembrane helix</keyword>
<proteinExistence type="predicted"/>
<dbReference type="SUPFAM" id="SSF103473">
    <property type="entry name" value="MFS general substrate transporter"/>
    <property type="match status" value="1"/>
</dbReference>
<name>A0A1G5LPF1_9GAMM</name>
<evidence type="ECO:0000313" key="9">
    <source>
        <dbReference type="Proteomes" id="UP000183031"/>
    </source>
</evidence>
<feature type="transmembrane region" description="Helical" evidence="6">
    <location>
        <begin position="203"/>
        <end position="226"/>
    </location>
</feature>
<feature type="transmembrane region" description="Helical" evidence="6">
    <location>
        <begin position="360"/>
        <end position="378"/>
    </location>
</feature>
<dbReference type="InterPro" id="IPR011701">
    <property type="entry name" value="MFS"/>
</dbReference>
<feature type="domain" description="Major facilitator superfamily (MFS) profile" evidence="7">
    <location>
        <begin position="4"/>
        <end position="384"/>
    </location>
</feature>
<feature type="transmembrane region" description="Helical" evidence="6">
    <location>
        <begin position="327"/>
        <end position="348"/>
    </location>
</feature>
<feature type="transmembrane region" description="Helical" evidence="6">
    <location>
        <begin position="238"/>
        <end position="256"/>
    </location>
</feature>
<evidence type="ECO:0000256" key="1">
    <source>
        <dbReference type="ARBA" id="ARBA00004651"/>
    </source>
</evidence>
<comment type="caution">
    <text evidence="8">The sequence shown here is derived from an EMBL/GenBank/DDBJ whole genome shotgun (WGS) entry which is preliminary data.</text>
</comment>
<keyword evidence="3 6" id="KW-0812">Transmembrane</keyword>
<feature type="transmembrane region" description="Helical" evidence="6">
    <location>
        <begin position="128"/>
        <end position="148"/>
    </location>
</feature>
<dbReference type="InterPro" id="IPR036259">
    <property type="entry name" value="MFS_trans_sf"/>
</dbReference>
<evidence type="ECO:0000313" key="8">
    <source>
        <dbReference type="EMBL" id="SCZ14716.1"/>
    </source>
</evidence>
<dbReference type="CDD" id="cd17324">
    <property type="entry name" value="MFS_NepI_like"/>
    <property type="match status" value="1"/>
</dbReference>
<dbReference type="PANTHER" id="PTHR43124:SF8">
    <property type="entry name" value="INNER MEMBRANE TRANSPORT PROTEIN YDHP"/>
    <property type="match status" value="1"/>
</dbReference>
<feature type="transmembrane region" description="Helical" evidence="6">
    <location>
        <begin position="99"/>
        <end position="121"/>
    </location>
</feature>
<keyword evidence="5 6" id="KW-0472">Membrane</keyword>
<protein>
    <submittedName>
        <fullName evidence="8">Predicted arabinose efflux permease, MFS family</fullName>
    </submittedName>
</protein>
<organism evidence="8 9">
    <name type="scientific">Serratia nematodiphila</name>
    <dbReference type="NCBI Taxonomy" id="458197"/>
    <lineage>
        <taxon>Bacteria</taxon>
        <taxon>Pseudomonadati</taxon>
        <taxon>Pseudomonadota</taxon>
        <taxon>Gammaproteobacteria</taxon>
        <taxon>Enterobacterales</taxon>
        <taxon>Yersiniaceae</taxon>
        <taxon>Serratia</taxon>
    </lineage>
</organism>